<dbReference type="InterPro" id="IPR014001">
    <property type="entry name" value="Helicase_ATP-bd"/>
</dbReference>
<dbReference type="NCBIfam" id="NF002654">
    <property type="entry name" value="PRK02362.1"/>
    <property type="match status" value="1"/>
</dbReference>
<comment type="catalytic activity">
    <reaction evidence="10">
        <text>ATP + H2O = ADP + phosphate + H(+)</text>
        <dbReference type="Rhea" id="RHEA:13065"/>
        <dbReference type="ChEBI" id="CHEBI:15377"/>
        <dbReference type="ChEBI" id="CHEBI:15378"/>
        <dbReference type="ChEBI" id="CHEBI:30616"/>
        <dbReference type="ChEBI" id="CHEBI:43474"/>
        <dbReference type="ChEBI" id="CHEBI:456216"/>
        <dbReference type="EC" id="5.6.2.4"/>
    </reaction>
</comment>
<comment type="catalytic activity">
    <reaction evidence="9 10">
        <text>Couples ATP hydrolysis with the unwinding of duplex DNA by translocating in the 3'-5' direction.</text>
        <dbReference type="EC" id="5.6.2.4"/>
    </reaction>
</comment>
<proteinExistence type="inferred from homology"/>
<dbReference type="SMART" id="SM00490">
    <property type="entry name" value="HELICc"/>
    <property type="match status" value="1"/>
</dbReference>
<keyword evidence="2 10" id="KW-0227">DNA damage</keyword>
<evidence type="ECO:0000256" key="2">
    <source>
        <dbReference type="ARBA" id="ARBA00022763"/>
    </source>
</evidence>
<dbReference type="InterPro" id="IPR022965">
    <property type="entry name" value="Helicase_Hel308"/>
</dbReference>
<dbReference type="InterPro" id="IPR011545">
    <property type="entry name" value="DEAD/DEAH_box_helicase_dom"/>
</dbReference>
<evidence type="ECO:0000256" key="7">
    <source>
        <dbReference type="ARBA" id="ARBA00023204"/>
    </source>
</evidence>
<dbReference type="Pfam" id="PF14520">
    <property type="entry name" value="HHH_5"/>
    <property type="match status" value="2"/>
</dbReference>
<dbReference type="EMBL" id="CP075546">
    <property type="protein sequence ID" value="QVV88961.1"/>
    <property type="molecule type" value="Genomic_DNA"/>
</dbReference>
<evidence type="ECO:0000256" key="9">
    <source>
        <dbReference type="ARBA" id="ARBA00034617"/>
    </source>
</evidence>
<dbReference type="Proteomes" id="UP000680656">
    <property type="component" value="Chromosome"/>
</dbReference>
<dbReference type="HAMAP" id="MF_00442">
    <property type="entry name" value="Helicase_Hel308"/>
    <property type="match status" value="1"/>
</dbReference>
<keyword evidence="6 10" id="KW-0238">DNA-binding</keyword>
<evidence type="ECO:0000256" key="5">
    <source>
        <dbReference type="ARBA" id="ARBA00022840"/>
    </source>
</evidence>
<dbReference type="PANTHER" id="PTHR47961:SF10">
    <property type="entry name" value="ATP-DEPENDENT DNA HELICASE HEL308"/>
    <property type="match status" value="1"/>
</dbReference>
<dbReference type="InterPro" id="IPR050474">
    <property type="entry name" value="Hel308_SKI2-like"/>
</dbReference>
<dbReference type="CDD" id="cd18028">
    <property type="entry name" value="DEXHc_archSki2"/>
    <property type="match status" value="1"/>
</dbReference>
<evidence type="ECO:0000256" key="3">
    <source>
        <dbReference type="ARBA" id="ARBA00022801"/>
    </source>
</evidence>
<sequence length="800" mass="88268">MDLQSLPLPESFIRACIAKGITSLYPPQAECVNQGLLEGKNQLISIPTASGKTLLAEMAMWARIAGGGKCLYIVPLRALASEKYEEFSRKGVIRVGIATGDFDRTDAYLGENDIIVATSEKTDSLLRNKTPWLSHITCIILDEVHLIGSENRGATLEMVITKLRYTNPGMQIIGLSATIGNPAQLAEWLNAALITSTWRPVDLRQGVYYNGKIRFQNSERPIQAKTKHDDLNLCLDTIEEGGQCLVFVSSRRNAEGFAKKAAGALKTGSPDSRSLADQLRKLRDRDESNILADCVERGAAFHHAGLLRQERTIIEEGFRNGYIEVISATPTLAAGLNLPARRVIIRDYSRFSSGLGMVPIPVGEYHQMAGRAGRPHLDPYGEAVLLAKDAPTVERLFETFIDAEAERIDSQCVDDSSLCAHILSLIATGFAHDQGALASFMERTFYFYQHPKTRSLPRLVSDAVLFLIAAEMVQESQGRLSATQLGNLVSRLYLNPCTARLILDNLKSCEAPTLIGLLHVICVSPDMQRLYLKSADTQLLRTFLFKNKDDLILPLPFEQEEEELWLSGLKTALVLTDWADEVSEKQIEERYGIGAGDLYNIVDSGKWLLHATERLVSTQISELSSVISTLAIRVQHGVKPELLPLVALRNIGRVRARSLYNAGYQDPQSLVNAGIPTIARIIGEGIARQVIEDISGVKNSGKKKYNNDGESREKTQYLTDIPGIGNKMATKLQDSGIHTIADLLNADETLLSQVLGSARTQKILGYLVENSLKKEKNLAPKINDKEIKIRGQSSWEDFGC</sequence>
<comment type="subunit">
    <text evidence="10">Monomer.</text>
</comment>
<comment type="function">
    <text evidence="10">DNA-dependent ATPase and 3'-5' DNA helicase that may be involved in repair of stalled replication forks.</text>
</comment>
<keyword evidence="14" id="KW-1185">Reference proteome</keyword>
<keyword evidence="1 10" id="KW-0547">Nucleotide-binding</keyword>
<protein>
    <recommendedName>
        <fullName evidence="10">ATP-dependent DNA helicase Hel308</fullName>
        <ecNumber evidence="10">5.6.2.4</ecNumber>
    </recommendedName>
    <alternativeName>
        <fullName evidence="10">DNA 3'-5' helicase Hel308</fullName>
    </alternativeName>
</protein>
<feature type="domain" description="Helicase C-terminal" evidence="12">
    <location>
        <begin position="230"/>
        <end position="416"/>
    </location>
</feature>
<name>A0A8E7B0S4_9EURY</name>
<dbReference type="InterPro" id="IPR048772">
    <property type="entry name" value="Hel308-like_dom4"/>
</dbReference>
<dbReference type="Gene3D" id="1.10.3380.30">
    <property type="match status" value="1"/>
</dbReference>
<organism evidence="13 14">
    <name type="scientific">Methanospirillum purgamenti</name>
    <dbReference type="NCBI Taxonomy" id="2834276"/>
    <lineage>
        <taxon>Archaea</taxon>
        <taxon>Methanobacteriati</taxon>
        <taxon>Methanobacteriota</taxon>
        <taxon>Stenosarchaea group</taxon>
        <taxon>Methanomicrobia</taxon>
        <taxon>Methanomicrobiales</taxon>
        <taxon>Methanospirillaceae</taxon>
        <taxon>Methanospirillum</taxon>
    </lineage>
</organism>
<evidence type="ECO:0000256" key="8">
    <source>
        <dbReference type="ARBA" id="ARBA00023235"/>
    </source>
</evidence>
<dbReference type="PANTHER" id="PTHR47961">
    <property type="entry name" value="DNA POLYMERASE THETA, PUTATIVE (AFU_ORTHOLOGUE AFUA_1G05260)-RELATED"/>
    <property type="match status" value="1"/>
</dbReference>
<dbReference type="SMART" id="SM00487">
    <property type="entry name" value="DEXDc"/>
    <property type="match status" value="1"/>
</dbReference>
<dbReference type="InterPro" id="IPR043502">
    <property type="entry name" value="DNA/RNA_pol_sf"/>
</dbReference>
<dbReference type="GO" id="GO:0005524">
    <property type="term" value="F:ATP binding"/>
    <property type="evidence" value="ECO:0007669"/>
    <property type="project" value="UniProtKB-UniRule"/>
</dbReference>
<dbReference type="KEGG" id="mrtj:KHC33_16965"/>
<dbReference type="InterPro" id="IPR027417">
    <property type="entry name" value="P-loop_NTPase"/>
</dbReference>
<keyword evidence="4 10" id="KW-0347">Helicase</keyword>
<dbReference type="Pfam" id="PF00270">
    <property type="entry name" value="DEAD"/>
    <property type="match status" value="1"/>
</dbReference>
<dbReference type="InterPro" id="IPR001650">
    <property type="entry name" value="Helicase_C-like"/>
</dbReference>
<dbReference type="CDD" id="cd18795">
    <property type="entry name" value="SF2_C_Ski2"/>
    <property type="match status" value="1"/>
</dbReference>
<dbReference type="AlphaFoldDB" id="A0A8E7B0S4"/>
<evidence type="ECO:0000259" key="12">
    <source>
        <dbReference type="PROSITE" id="PS51194"/>
    </source>
</evidence>
<dbReference type="InterPro" id="IPR036390">
    <property type="entry name" value="WH_DNA-bd_sf"/>
</dbReference>
<dbReference type="GO" id="GO:0006281">
    <property type="term" value="P:DNA repair"/>
    <property type="evidence" value="ECO:0007669"/>
    <property type="project" value="UniProtKB-UniRule"/>
</dbReference>
<evidence type="ECO:0000259" key="11">
    <source>
        <dbReference type="PROSITE" id="PS51192"/>
    </source>
</evidence>
<keyword evidence="8 10" id="KW-0413">Isomerase</keyword>
<dbReference type="SUPFAM" id="SSF56672">
    <property type="entry name" value="DNA/RNA polymerases"/>
    <property type="match status" value="1"/>
</dbReference>
<dbReference type="SUPFAM" id="SSF46785">
    <property type="entry name" value="Winged helix' DNA-binding domain"/>
    <property type="match status" value="1"/>
</dbReference>
<evidence type="ECO:0000256" key="1">
    <source>
        <dbReference type="ARBA" id="ARBA00022741"/>
    </source>
</evidence>
<dbReference type="Gene3D" id="3.40.50.300">
    <property type="entry name" value="P-loop containing nucleotide triphosphate hydrolases"/>
    <property type="match status" value="2"/>
</dbReference>
<accession>A0A8E7B0S4</accession>
<keyword evidence="5 10" id="KW-0067">ATP-binding</keyword>
<reference evidence="13 14" key="1">
    <citation type="submission" date="2021-05" db="EMBL/GenBank/DDBJ databases">
        <title>A novel Methanospirillum isolate from a pyrite-forming mixed culture.</title>
        <authorList>
            <person name="Bunk B."/>
            <person name="Sproer C."/>
            <person name="Spring S."/>
            <person name="Pester M."/>
        </authorList>
    </citation>
    <scope>NUCLEOTIDE SEQUENCE [LARGE SCALE GENOMIC DNA]</scope>
    <source>
        <strain evidence="13 14">J.3.6.1-F.2.7.3</strain>
    </source>
</reference>
<dbReference type="GO" id="GO:0003677">
    <property type="term" value="F:DNA binding"/>
    <property type="evidence" value="ECO:0007669"/>
    <property type="project" value="UniProtKB-UniRule"/>
</dbReference>
<dbReference type="Pfam" id="PF00271">
    <property type="entry name" value="Helicase_C"/>
    <property type="match status" value="1"/>
</dbReference>
<dbReference type="SUPFAM" id="SSF158702">
    <property type="entry name" value="Sec63 N-terminal domain-like"/>
    <property type="match status" value="1"/>
</dbReference>
<comment type="similarity">
    <text evidence="10">Belongs to the helicase family. Hel308 subfamily.</text>
</comment>
<gene>
    <name evidence="10" type="primary">hel308</name>
    <name evidence="13" type="ORF">KHC33_16965</name>
</gene>
<evidence type="ECO:0000313" key="13">
    <source>
        <dbReference type="EMBL" id="QVV88961.1"/>
    </source>
</evidence>
<dbReference type="PROSITE" id="PS51194">
    <property type="entry name" value="HELICASE_CTER"/>
    <property type="match status" value="1"/>
</dbReference>
<feature type="domain" description="Helicase ATP-binding" evidence="11">
    <location>
        <begin position="33"/>
        <end position="197"/>
    </location>
</feature>
<dbReference type="SUPFAM" id="SSF52540">
    <property type="entry name" value="P-loop containing nucleoside triphosphate hydrolases"/>
    <property type="match status" value="1"/>
</dbReference>
<evidence type="ECO:0000313" key="14">
    <source>
        <dbReference type="Proteomes" id="UP000680656"/>
    </source>
</evidence>
<dbReference type="GO" id="GO:0016818">
    <property type="term" value="F:hydrolase activity, acting on acid anhydrides, in phosphorus-containing anhydrides"/>
    <property type="evidence" value="ECO:0007669"/>
    <property type="project" value="UniProtKB-UniRule"/>
</dbReference>
<evidence type="ECO:0000256" key="6">
    <source>
        <dbReference type="ARBA" id="ARBA00023125"/>
    </source>
</evidence>
<evidence type="ECO:0000256" key="10">
    <source>
        <dbReference type="HAMAP-Rule" id="MF_00442"/>
    </source>
</evidence>
<dbReference type="GO" id="GO:0043138">
    <property type="term" value="F:3'-5' DNA helicase activity"/>
    <property type="evidence" value="ECO:0007669"/>
    <property type="project" value="UniProtKB-UniRule"/>
</dbReference>
<keyword evidence="7 10" id="KW-0234">DNA repair</keyword>
<evidence type="ECO:0000256" key="4">
    <source>
        <dbReference type="ARBA" id="ARBA00022806"/>
    </source>
</evidence>
<dbReference type="Pfam" id="PF21280">
    <property type="entry name" value="Helicase_dom4_arc"/>
    <property type="match status" value="1"/>
</dbReference>
<dbReference type="EC" id="5.6.2.4" evidence="10"/>
<dbReference type="GeneID" id="65098911"/>
<dbReference type="RefSeq" id="WP_214419764.1">
    <property type="nucleotide sequence ID" value="NZ_CP075546.1"/>
</dbReference>
<feature type="binding site" evidence="10">
    <location>
        <position position="28"/>
    </location>
    <ligand>
        <name>ATP</name>
        <dbReference type="ChEBI" id="CHEBI:30616"/>
    </ligand>
</feature>
<dbReference type="Gene3D" id="1.10.150.20">
    <property type="entry name" value="5' to 3' exonuclease, C-terminal subdomain"/>
    <property type="match status" value="2"/>
</dbReference>
<dbReference type="PROSITE" id="PS51192">
    <property type="entry name" value="HELICASE_ATP_BIND_1"/>
    <property type="match status" value="1"/>
</dbReference>
<keyword evidence="3 10" id="KW-0378">Hydrolase</keyword>